<keyword evidence="3" id="KW-0472">Membrane</keyword>
<dbReference type="PANTHER" id="PTHR31834:SF8">
    <property type="entry name" value="TRANSFERASE, PUTATIVE (AFU_ORTHOLOGUE AFUA_6G14040)-RELATED"/>
    <property type="match status" value="1"/>
</dbReference>
<evidence type="ECO:0000256" key="1">
    <source>
        <dbReference type="ARBA" id="ARBA00009003"/>
    </source>
</evidence>
<evidence type="ECO:0000256" key="3">
    <source>
        <dbReference type="SAM" id="Phobius"/>
    </source>
</evidence>
<dbReference type="EMBL" id="LVKK01000128">
    <property type="protein sequence ID" value="OAG35126.1"/>
    <property type="molecule type" value="Genomic_DNA"/>
</dbReference>
<proteinExistence type="inferred from homology"/>
<evidence type="ECO:0000313" key="4">
    <source>
        <dbReference type="EMBL" id="OAG35126.1"/>
    </source>
</evidence>
<feature type="transmembrane region" description="Helical" evidence="3">
    <location>
        <begin position="21"/>
        <end position="40"/>
    </location>
</feature>
<dbReference type="InterPro" id="IPR029044">
    <property type="entry name" value="Nucleotide-diphossugar_trans"/>
</dbReference>
<feature type="region of interest" description="Disordered" evidence="2">
    <location>
        <begin position="378"/>
        <end position="408"/>
    </location>
</feature>
<protein>
    <recommendedName>
        <fullName evidence="6">Glycosyl transferase</fullName>
    </recommendedName>
</protein>
<dbReference type="GeneID" id="34605805"/>
<dbReference type="GO" id="GO:0000136">
    <property type="term" value="C:mannan polymerase complex"/>
    <property type="evidence" value="ECO:0007669"/>
    <property type="project" value="TreeGrafter"/>
</dbReference>
<dbReference type="InterPro" id="IPR039367">
    <property type="entry name" value="Och1-like"/>
</dbReference>
<name>A0A177EU31_9EURO</name>
<accession>A0A177EU31</accession>
<dbReference type="GO" id="GO:0006487">
    <property type="term" value="P:protein N-linked glycosylation"/>
    <property type="evidence" value="ECO:0007669"/>
    <property type="project" value="TreeGrafter"/>
</dbReference>
<dbReference type="GO" id="GO:0000009">
    <property type="term" value="F:alpha-1,6-mannosyltransferase activity"/>
    <property type="evidence" value="ECO:0007669"/>
    <property type="project" value="InterPro"/>
</dbReference>
<dbReference type="Gene3D" id="3.90.550.20">
    <property type="match status" value="1"/>
</dbReference>
<dbReference type="InterPro" id="IPR007577">
    <property type="entry name" value="GlycoTrfase_DXD_sugar-bd_CS"/>
</dbReference>
<feature type="compositionally biased region" description="Pro residues" evidence="2">
    <location>
        <begin position="397"/>
        <end position="408"/>
    </location>
</feature>
<dbReference type="FunFam" id="3.90.550.20:FF:000004">
    <property type="entry name" value="Glycosyltransferase family 32 protein"/>
    <property type="match status" value="1"/>
</dbReference>
<dbReference type="RefSeq" id="XP_022507078.1">
    <property type="nucleotide sequence ID" value="XM_022660603.1"/>
</dbReference>
<reference evidence="4 5" key="1">
    <citation type="submission" date="2016-03" db="EMBL/GenBank/DDBJ databases">
        <title>Draft genome sequence of the Fonsecaea monophora CBS 269.37.</title>
        <authorList>
            <person name="Bombassaro A."/>
            <person name="Vinicius W.A."/>
            <person name="De Hoog S."/>
            <person name="Sun J."/>
            <person name="Souza E.M."/>
            <person name="Raittz R.T."/>
            <person name="Costa F."/>
            <person name="Leao A.C."/>
            <person name="Tadra-Sfeir M.Z."/>
            <person name="Baura V."/>
            <person name="Balsanelli E."/>
            <person name="Pedrosa F.O."/>
            <person name="Moreno L.F."/>
            <person name="Steffens M.B."/>
            <person name="Xi L."/>
            <person name="Bocca A.L."/>
            <person name="Felipe M.S."/>
            <person name="Teixeira M."/>
            <person name="Telles Filho F.Q."/>
            <person name="Azevedo C.M."/>
            <person name="Gomes R."/>
            <person name="Vicente V.A."/>
        </authorList>
    </citation>
    <scope>NUCLEOTIDE SEQUENCE [LARGE SCALE GENOMIC DNA]</scope>
    <source>
        <strain evidence="4 5">CBS 269.37</strain>
    </source>
</reference>
<comment type="similarity">
    <text evidence="1">Belongs to the glycosyltransferase 32 family.</text>
</comment>
<dbReference type="AlphaFoldDB" id="A0A177EU31"/>
<keyword evidence="3" id="KW-0812">Transmembrane</keyword>
<dbReference type="Proteomes" id="UP000077002">
    <property type="component" value="Unassembled WGS sequence"/>
</dbReference>
<evidence type="ECO:0000313" key="5">
    <source>
        <dbReference type="Proteomes" id="UP000077002"/>
    </source>
</evidence>
<keyword evidence="3" id="KW-1133">Transmembrane helix</keyword>
<gene>
    <name evidence="4" type="ORF">AYO21_10693</name>
</gene>
<keyword evidence="5" id="KW-1185">Reference proteome</keyword>
<dbReference type="PANTHER" id="PTHR31834">
    <property type="entry name" value="INITIATION-SPECIFIC ALPHA-1,6-MANNOSYLTRANSFERASE"/>
    <property type="match status" value="1"/>
</dbReference>
<organism evidence="4 5">
    <name type="scientific">Fonsecaea monophora</name>
    <dbReference type="NCBI Taxonomy" id="254056"/>
    <lineage>
        <taxon>Eukaryota</taxon>
        <taxon>Fungi</taxon>
        <taxon>Dikarya</taxon>
        <taxon>Ascomycota</taxon>
        <taxon>Pezizomycotina</taxon>
        <taxon>Eurotiomycetes</taxon>
        <taxon>Chaetothyriomycetidae</taxon>
        <taxon>Chaetothyriales</taxon>
        <taxon>Herpotrichiellaceae</taxon>
        <taxon>Fonsecaea</taxon>
    </lineage>
</organism>
<dbReference type="Pfam" id="PF04488">
    <property type="entry name" value="Gly_transf_sug"/>
    <property type="match status" value="1"/>
</dbReference>
<sequence>MNHGVPVRVRRTLMKLSQRFLPVYIFVCGLVILLISQVTFRGPQHANAAELVRRDATPVVTSTKPGGFPQKIWQSWKVDALDLEGRDLFCARSWMAKNPNYRYEVLTDSNDIQYLETHFGPGGLNRPDIIDVYRLLTAKIIKADLLRYLIMYVEGGVYVDIDVEALKPLDRFIPDSDQFKEDDIDMIIGVEIDQPKFIKHPILGSKCKSFCQWTFICKPRLPVMLRLVENIIEWLQDLSQKQGVSISDLSLGFDDVISGTGPSAFTDAILEEMSRRESRNITWDVFHNIDEARLVGGVLVLTVEAFAAGQGHSDSGDHNSRHALVKHHYHASGWPTVHQRYKHPMYDEVELCNWDVDCVQLWDFSTALFDSLPPEEQARQLAEKMGQGSGADNAAPAPAPVLDLPPPPPPEELNVQFVRRWEPAPTIVVATAVSAVNAILSPSIQVNAAPVSIVQRIGPVSVEPVTTHGNVQASMATVYVKATAIPN</sequence>
<dbReference type="SUPFAM" id="SSF53448">
    <property type="entry name" value="Nucleotide-diphospho-sugar transferases"/>
    <property type="match status" value="1"/>
</dbReference>
<dbReference type="OrthoDB" id="409543at2759"/>
<comment type="caution">
    <text evidence="4">The sequence shown here is derived from an EMBL/GenBank/DDBJ whole genome shotgun (WGS) entry which is preliminary data.</text>
</comment>
<evidence type="ECO:0008006" key="6">
    <source>
        <dbReference type="Google" id="ProtNLM"/>
    </source>
</evidence>
<evidence type="ECO:0000256" key="2">
    <source>
        <dbReference type="SAM" id="MobiDB-lite"/>
    </source>
</evidence>